<evidence type="ECO:0008006" key="4">
    <source>
        <dbReference type="Google" id="ProtNLM"/>
    </source>
</evidence>
<sequence length="467" mass="55412">MSKLNDDIFYLIIKELNNIERSLHPYLLVNRTWSVIVISTLWKNPWKYANAYYKRKLLLQVIISHLSDEKRNELNNSRSNFLINLYERPLFNYINFCKHLNLVAIKDTILTIGILTCEVDFFMDEIIYLFVNNENTNIKHLYIPNEFHCQIYLIPGAKRCFSEIEFLSCNTNISDNVLAELTDMCQSIRNLELFVHTNSNYRIVRLIESSKKLISVSLNSYNRLDVHDKSFYRIVEKSLIKHASTIQYFKMSRQPTTLFLSYLINLKSLELTSERYNNEWNCLENLSLPFLQILRVSKIPSKFIAGLIKNTGGYLTEFAIHSKGNDNSIIIQTICKMCPNLKFLKLPIGYENISHLENLLINCQYLKGLYILKTDSTNWKILFEILTRSSPIGLFKFKFCFSYTKIEIEFLKSFFNNWKYRHPMLLQFIQINQFDLEYENLMRRYKAKGIVKNFTCNLYNKSDFEWN</sequence>
<gene>
    <name evidence="2" type="ORF">RCL2_001360900</name>
    <name evidence="1" type="ORF">RclHR1_04950001</name>
</gene>
<dbReference type="Gene3D" id="3.80.10.10">
    <property type="entry name" value="Ribonuclease Inhibitor"/>
    <property type="match status" value="1"/>
</dbReference>
<comment type="caution">
    <text evidence="1">The sequence shown here is derived from an EMBL/GenBank/DDBJ whole genome shotgun (WGS) entry which is preliminary data.</text>
</comment>
<dbReference type="InterPro" id="IPR032675">
    <property type="entry name" value="LRR_dom_sf"/>
</dbReference>
<name>A0A2Z6SDR7_9GLOM</name>
<evidence type="ECO:0000313" key="1">
    <source>
        <dbReference type="EMBL" id="GBC03029.1"/>
    </source>
</evidence>
<keyword evidence="3" id="KW-1185">Reference proteome</keyword>
<protein>
    <recommendedName>
        <fullName evidence="4">F-box domain-containing protein</fullName>
    </recommendedName>
</protein>
<dbReference type="OrthoDB" id="2377575at2759"/>
<dbReference type="EMBL" id="BLAL01000160">
    <property type="protein sequence ID" value="GES86555.1"/>
    <property type="molecule type" value="Genomic_DNA"/>
</dbReference>
<dbReference type="Proteomes" id="UP000615446">
    <property type="component" value="Unassembled WGS sequence"/>
</dbReference>
<evidence type="ECO:0000313" key="2">
    <source>
        <dbReference type="EMBL" id="GES86555.1"/>
    </source>
</evidence>
<dbReference type="AlphaFoldDB" id="A0A2Z6SDR7"/>
<proteinExistence type="predicted"/>
<accession>A0A2Z6SDR7</accession>
<organism evidence="1 3">
    <name type="scientific">Rhizophagus clarus</name>
    <dbReference type="NCBI Taxonomy" id="94130"/>
    <lineage>
        <taxon>Eukaryota</taxon>
        <taxon>Fungi</taxon>
        <taxon>Fungi incertae sedis</taxon>
        <taxon>Mucoromycota</taxon>
        <taxon>Glomeromycotina</taxon>
        <taxon>Glomeromycetes</taxon>
        <taxon>Glomerales</taxon>
        <taxon>Glomeraceae</taxon>
        <taxon>Rhizophagus</taxon>
    </lineage>
</organism>
<dbReference type="Proteomes" id="UP000247702">
    <property type="component" value="Unassembled WGS sequence"/>
</dbReference>
<dbReference type="EMBL" id="BEXD01003865">
    <property type="protein sequence ID" value="GBC03029.1"/>
    <property type="molecule type" value="Genomic_DNA"/>
</dbReference>
<reference evidence="1 3" key="1">
    <citation type="submission" date="2017-11" db="EMBL/GenBank/DDBJ databases">
        <title>The genome of Rhizophagus clarus HR1 reveals common genetic basis of auxotrophy among arbuscular mycorrhizal fungi.</title>
        <authorList>
            <person name="Kobayashi Y."/>
        </authorList>
    </citation>
    <scope>NUCLEOTIDE SEQUENCE [LARGE SCALE GENOMIC DNA]</scope>
    <source>
        <strain evidence="1 3">HR1</strain>
    </source>
</reference>
<reference evidence="2" key="2">
    <citation type="submission" date="2019-10" db="EMBL/GenBank/DDBJ databases">
        <title>Conservation and host-specific expression of non-tandemly repeated heterogenous ribosome RNA gene in arbuscular mycorrhizal fungi.</title>
        <authorList>
            <person name="Maeda T."/>
            <person name="Kobayashi Y."/>
            <person name="Nakagawa T."/>
            <person name="Ezawa T."/>
            <person name="Yamaguchi K."/>
            <person name="Bino T."/>
            <person name="Nishimoto Y."/>
            <person name="Shigenobu S."/>
            <person name="Kawaguchi M."/>
        </authorList>
    </citation>
    <scope>NUCLEOTIDE SEQUENCE</scope>
    <source>
        <strain evidence="2">HR1</strain>
    </source>
</reference>
<evidence type="ECO:0000313" key="3">
    <source>
        <dbReference type="Proteomes" id="UP000247702"/>
    </source>
</evidence>